<feature type="region of interest" description="Disordered" evidence="1">
    <location>
        <begin position="1"/>
        <end position="21"/>
    </location>
</feature>
<gene>
    <name evidence="2" type="primary">Hypp1460</name>
    <name evidence="2" type="ORF">BLAG_LOCUS14271</name>
</gene>
<dbReference type="EMBL" id="OV696687">
    <property type="protein sequence ID" value="CAH1255103.1"/>
    <property type="molecule type" value="Genomic_DNA"/>
</dbReference>
<feature type="compositionally biased region" description="Polar residues" evidence="1">
    <location>
        <begin position="8"/>
        <end position="19"/>
    </location>
</feature>
<organism evidence="2 3">
    <name type="scientific">Branchiostoma lanceolatum</name>
    <name type="common">Common lancelet</name>
    <name type="synonym">Amphioxus lanceolatum</name>
    <dbReference type="NCBI Taxonomy" id="7740"/>
    <lineage>
        <taxon>Eukaryota</taxon>
        <taxon>Metazoa</taxon>
        <taxon>Chordata</taxon>
        <taxon>Cephalochordata</taxon>
        <taxon>Leptocardii</taxon>
        <taxon>Amphioxiformes</taxon>
        <taxon>Branchiostomatidae</taxon>
        <taxon>Branchiostoma</taxon>
    </lineage>
</organism>
<keyword evidence="3" id="KW-1185">Reference proteome</keyword>
<sequence>MMGVDPLTSPSNGCQQGPNTEEVAPEIVTGFSHFQGFLRFWTITRKILQDFVNVENVSTTGNLQNFCIDCAGGRRDDLSQRYGPNFSGIHKGETRSAFRARNSSGGQ</sequence>
<evidence type="ECO:0000313" key="3">
    <source>
        <dbReference type="Proteomes" id="UP000838412"/>
    </source>
</evidence>
<reference evidence="2" key="1">
    <citation type="submission" date="2022-01" db="EMBL/GenBank/DDBJ databases">
        <authorList>
            <person name="Braso-Vives M."/>
        </authorList>
    </citation>
    <scope>NUCLEOTIDE SEQUENCE</scope>
</reference>
<evidence type="ECO:0000313" key="2">
    <source>
        <dbReference type="EMBL" id="CAH1255103.1"/>
    </source>
</evidence>
<dbReference type="Proteomes" id="UP000838412">
    <property type="component" value="Chromosome 2"/>
</dbReference>
<proteinExistence type="predicted"/>
<evidence type="ECO:0000256" key="1">
    <source>
        <dbReference type="SAM" id="MobiDB-lite"/>
    </source>
</evidence>
<name>A0A8J9ZKX2_BRALA</name>
<protein>
    <submittedName>
        <fullName evidence="2">Hypp1460 protein</fullName>
    </submittedName>
</protein>
<dbReference type="AlphaFoldDB" id="A0A8J9ZKX2"/>
<feature type="region of interest" description="Disordered" evidence="1">
    <location>
        <begin position="84"/>
        <end position="107"/>
    </location>
</feature>
<accession>A0A8J9ZKX2</accession>